<accession>A0A1I2D6P5</accession>
<sequence>MGGTPDRLAVDLTGLEDFARTLESVRTTMNGTRKLFDSYEAKMGSDKVSGALDGFEHNWKDGRKEIDGQLEGLSKMAHTAVSEIQKADKDLADQLAKSADGDGNGNGK</sequence>
<name>A0A1I2D6P5_9ACTN</name>
<evidence type="ECO:0000313" key="1">
    <source>
        <dbReference type="EMBL" id="SFE75640.1"/>
    </source>
</evidence>
<keyword evidence="2" id="KW-1185">Reference proteome</keyword>
<dbReference type="STRING" id="380248.SAMN05216251_10584"/>
<reference evidence="1 2" key="1">
    <citation type="submission" date="2016-10" db="EMBL/GenBank/DDBJ databases">
        <authorList>
            <person name="de Groot N.N."/>
        </authorList>
    </citation>
    <scope>NUCLEOTIDE SEQUENCE [LARGE SCALE GENOMIC DNA]</scope>
    <source>
        <strain evidence="1 2">CGMCC 4.3510</strain>
    </source>
</reference>
<dbReference type="AlphaFoldDB" id="A0A1I2D6P5"/>
<gene>
    <name evidence="1" type="ORF">SAMN05216251_10584</name>
</gene>
<proteinExistence type="predicted"/>
<dbReference type="EMBL" id="FONG01000005">
    <property type="protein sequence ID" value="SFE75640.1"/>
    <property type="molecule type" value="Genomic_DNA"/>
</dbReference>
<dbReference type="Proteomes" id="UP000199323">
    <property type="component" value="Unassembled WGS sequence"/>
</dbReference>
<evidence type="ECO:0000313" key="2">
    <source>
        <dbReference type="Proteomes" id="UP000199323"/>
    </source>
</evidence>
<protein>
    <recommendedName>
        <fullName evidence="3">WXG100 family type VII secretion target</fullName>
    </recommendedName>
</protein>
<dbReference type="OrthoDB" id="3295636at2"/>
<evidence type="ECO:0008006" key="3">
    <source>
        <dbReference type="Google" id="ProtNLM"/>
    </source>
</evidence>
<organism evidence="1 2">
    <name type="scientific">Actinacidiphila alni</name>
    <dbReference type="NCBI Taxonomy" id="380248"/>
    <lineage>
        <taxon>Bacteria</taxon>
        <taxon>Bacillati</taxon>
        <taxon>Actinomycetota</taxon>
        <taxon>Actinomycetes</taxon>
        <taxon>Kitasatosporales</taxon>
        <taxon>Streptomycetaceae</taxon>
        <taxon>Actinacidiphila</taxon>
    </lineage>
</organism>
<dbReference type="RefSeq" id="WP_093713117.1">
    <property type="nucleotide sequence ID" value="NZ_FONG01000005.1"/>
</dbReference>